<feature type="compositionally biased region" description="Acidic residues" evidence="1">
    <location>
        <begin position="236"/>
        <end position="246"/>
    </location>
</feature>
<feature type="region of interest" description="Disordered" evidence="1">
    <location>
        <begin position="183"/>
        <end position="246"/>
    </location>
</feature>
<dbReference type="Gene3D" id="3.60.10.10">
    <property type="entry name" value="Endonuclease/exonuclease/phosphatase"/>
    <property type="match status" value="1"/>
</dbReference>
<feature type="region of interest" description="Disordered" evidence="1">
    <location>
        <begin position="493"/>
        <end position="516"/>
    </location>
</feature>
<evidence type="ECO:0000313" key="2">
    <source>
        <dbReference type="EMBL" id="KAH0822614.1"/>
    </source>
</evidence>
<organism evidence="2 3">
    <name type="scientific">Tenebrio molitor</name>
    <name type="common">Yellow mealworm beetle</name>
    <dbReference type="NCBI Taxonomy" id="7067"/>
    <lineage>
        <taxon>Eukaryota</taxon>
        <taxon>Metazoa</taxon>
        <taxon>Ecdysozoa</taxon>
        <taxon>Arthropoda</taxon>
        <taxon>Hexapoda</taxon>
        <taxon>Insecta</taxon>
        <taxon>Pterygota</taxon>
        <taxon>Neoptera</taxon>
        <taxon>Endopterygota</taxon>
        <taxon>Coleoptera</taxon>
        <taxon>Polyphaga</taxon>
        <taxon>Cucujiformia</taxon>
        <taxon>Tenebrionidae</taxon>
        <taxon>Tenebrio</taxon>
    </lineage>
</organism>
<proteinExistence type="predicted"/>
<accession>A0A8J6HXG0</accession>
<protein>
    <submittedName>
        <fullName evidence="2">Uncharacterized protein</fullName>
    </submittedName>
</protein>
<reference evidence="2" key="1">
    <citation type="journal article" date="2020" name="J Insects Food Feed">
        <title>The yellow mealworm (Tenebrio molitor) genome: a resource for the emerging insects as food and feed industry.</title>
        <authorList>
            <person name="Eriksson T."/>
            <person name="Andere A."/>
            <person name="Kelstrup H."/>
            <person name="Emery V."/>
            <person name="Picard C."/>
        </authorList>
    </citation>
    <scope>NUCLEOTIDE SEQUENCE</scope>
    <source>
        <strain evidence="2">Stoneville</strain>
        <tissue evidence="2">Whole head</tissue>
    </source>
</reference>
<reference evidence="2" key="2">
    <citation type="submission" date="2021-08" db="EMBL/GenBank/DDBJ databases">
        <authorList>
            <person name="Eriksson T."/>
        </authorList>
    </citation>
    <scope>NUCLEOTIDE SEQUENCE</scope>
    <source>
        <strain evidence="2">Stoneville</strain>
        <tissue evidence="2">Whole head</tissue>
    </source>
</reference>
<dbReference type="EMBL" id="JABDTM020000771">
    <property type="protein sequence ID" value="KAH0822614.1"/>
    <property type="molecule type" value="Genomic_DNA"/>
</dbReference>
<dbReference type="InterPro" id="IPR036691">
    <property type="entry name" value="Endo/exonu/phosph_ase_sf"/>
</dbReference>
<feature type="compositionally biased region" description="Basic residues" evidence="1">
    <location>
        <begin position="200"/>
        <end position="220"/>
    </location>
</feature>
<gene>
    <name evidence="2" type="ORF">GEV33_000177</name>
</gene>
<evidence type="ECO:0000313" key="3">
    <source>
        <dbReference type="Proteomes" id="UP000719412"/>
    </source>
</evidence>
<evidence type="ECO:0000256" key="1">
    <source>
        <dbReference type="SAM" id="MobiDB-lite"/>
    </source>
</evidence>
<keyword evidence="3" id="KW-1185">Reference proteome</keyword>
<feature type="compositionally biased region" description="Basic and acidic residues" evidence="1">
    <location>
        <begin position="186"/>
        <end position="199"/>
    </location>
</feature>
<dbReference type="Proteomes" id="UP000719412">
    <property type="component" value="Unassembled WGS sequence"/>
</dbReference>
<dbReference type="AlphaFoldDB" id="A0A8J6HXG0"/>
<name>A0A8J6HXG0_TENMO</name>
<sequence length="599" mass="68661">MHVFLDDFEIYTILTDNELYDKPGNIYNVDETGLQLNTRAGMVLAEKGSRSVPSMSPGEKGETISVVPCCNAEGFFLPPYCIFKGKNKNDELSDEPLQSKMRYQPFVRLGSYPLIRRLFRITHLLLTYVINNHTEEPTITEDQTNNEPQRQETDQENILVEAETPSTSVLNVRKRGGNIATVLTSEENRQKRKELDTKKKNIIAKRENKKKKTPLKRKRSCSSSTSSDEIILNDSSDTDNNEEAADYENECVGCKEDYRKTKKTEYWIKCTICGRWMHEGSPPRQKLHEPPLVQRLQKNGGDCIPWSENLSHHLFDETADREMLAVRPCGRKLHEQRRRRGLLQLWSGRPQSQGVPAECKMYEKCSWRPERRGKSAKEGEGERNHRERPSNAFTLKILQINLNCCVRAQDLLEATAAQQQTDVVLVNEPNVRMTTKKRGRITDSTQHDSGKGFTWLQSRTLTIYNCYISSNCTLADFKGYLNLLQDDVRTKGGEVKKKAGTSTASPGSEGADTEDSRGQILAEWMAQNNFLIRNVARSLRLPAAKEETMSDHRYLTYEVRERARSDRTSEEAKGWRLGALDENKLIHKMGFRWKKTQDN</sequence>
<feature type="region of interest" description="Disordered" evidence="1">
    <location>
        <begin position="137"/>
        <end position="166"/>
    </location>
</feature>
<dbReference type="SUPFAM" id="SSF56219">
    <property type="entry name" value="DNase I-like"/>
    <property type="match status" value="1"/>
</dbReference>
<comment type="caution">
    <text evidence="2">The sequence shown here is derived from an EMBL/GenBank/DDBJ whole genome shotgun (WGS) entry which is preliminary data.</text>
</comment>